<sequence length="194" mass="22491">MNMSLHCFNISSRRTSSFRPPNDDLFKEMNRLSTFGSGDWNVNLSSIRLAENGFYRLDEEIAECRFCSRAVSERSIAHQHHYICGITNSSETQNVPIRDRSIEDRNGELSLMYLLERKRETKMARNSERYAGGVENWPSGMVQALLNRGYRQDVIENVVKDFFDISGLFPNGKQILLMLQKETRDREYPINLAV</sequence>
<reference evidence="1 2" key="1">
    <citation type="submission" date="2022-12" db="EMBL/GenBank/DDBJ databases">
        <title>Chromosome-level genome of Tegillarca granosa.</title>
        <authorList>
            <person name="Kim J."/>
        </authorList>
    </citation>
    <scope>NUCLEOTIDE SEQUENCE [LARGE SCALE GENOMIC DNA]</scope>
    <source>
        <strain evidence="1">Teg-2019</strain>
        <tissue evidence="1">Adductor muscle</tissue>
    </source>
</reference>
<keyword evidence="2" id="KW-1185">Reference proteome</keyword>
<dbReference type="EMBL" id="JARBDR010000337">
    <property type="protein sequence ID" value="KAJ8314455.1"/>
    <property type="molecule type" value="Genomic_DNA"/>
</dbReference>
<name>A0ABQ9FDU2_TEGGR</name>
<organism evidence="1 2">
    <name type="scientific">Tegillarca granosa</name>
    <name type="common">Malaysian cockle</name>
    <name type="synonym">Anadara granosa</name>
    <dbReference type="NCBI Taxonomy" id="220873"/>
    <lineage>
        <taxon>Eukaryota</taxon>
        <taxon>Metazoa</taxon>
        <taxon>Spiralia</taxon>
        <taxon>Lophotrochozoa</taxon>
        <taxon>Mollusca</taxon>
        <taxon>Bivalvia</taxon>
        <taxon>Autobranchia</taxon>
        <taxon>Pteriomorphia</taxon>
        <taxon>Arcoida</taxon>
        <taxon>Arcoidea</taxon>
        <taxon>Arcidae</taxon>
        <taxon>Tegillarca</taxon>
    </lineage>
</organism>
<evidence type="ECO:0000313" key="2">
    <source>
        <dbReference type="Proteomes" id="UP001217089"/>
    </source>
</evidence>
<proteinExistence type="predicted"/>
<dbReference type="Gene3D" id="1.10.1170.10">
    <property type="entry name" value="Inhibitor Of Apoptosis Protein (2mihbC-IAP-1), Chain A"/>
    <property type="match status" value="1"/>
</dbReference>
<dbReference type="Proteomes" id="UP001217089">
    <property type="component" value="Unassembled WGS sequence"/>
</dbReference>
<evidence type="ECO:0000313" key="1">
    <source>
        <dbReference type="EMBL" id="KAJ8314455.1"/>
    </source>
</evidence>
<gene>
    <name evidence="1" type="ORF">KUTeg_006605</name>
</gene>
<accession>A0ABQ9FDU2</accession>
<protein>
    <submittedName>
        <fullName evidence="1">Uncharacterized protein</fullName>
    </submittedName>
</protein>
<comment type="caution">
    <text evidence="1">The sequence shown here is derived from an EMBL/GenBank/DDBJ whole genome shotgun (WGS) entry which is preliminary data.</text>
</comment>
<dbReference type="SUPFAM" id="SSF57924">
    <property type="entry name" value="Inhibitor of apoptosis (IAP) repeat"/>
    <property type="match status" value="1"/>
</dbReference>